<evidence type="ECO:0000313" key="22">
    <source>
        <dbReference type="EMBL" id="KAL0478090.1"/>
    </source>
</evidence>
<dbReference type="SMART" id="SM00491">
    <property type="entry name" value="HELICc2"/>
    <property type="match status" value="1"/>
</dbReference>
<evidence type="ECO:0000256" key="9">
    <source>
        <dbReference type="ARBA" id="ARBA00022806"/>
    </source>
</evidence>
<dbReference type="GO" id="GO:0006289">
    <property type="term" value="P:nucleotide-excision repair"/>
    <property type="evidence" value="ECO:0007669"/>
    <property type="project" value="InterPro"/>
</dbReference>
<keyword evidence="23" id="KW-1185">Reference proteome</keyword>
<dbReference type="InterPro" id="IPR013020">
    <property type="entry name" value="Rad3/Chl1-like"/>
</dbReference>
<proteinExistence type="inferred from homology"/>
<dbReference type="GO" id="GO:0051539">
    <property type="term" value="F:4 iron, 4 sulfur cluster binding"/>
    <property type="evidence" value="ECO:0007669"/>
    <property type="project" value="UniProtKB-KW"/>
</dbReference>
<evidence type="ECO:0000256" key="6">
    <source>
        <dbReference type="ARBA" id="ARBA00022741"/>
    </source>
</evidence>
<evidence type="ECO:0000313" key="23">
    <source>
        <dbReference type="Proteomes" id="UP001431209"/>
    </source>
</evidence>
<evidence type="ECO:0000256" key="16">
    <source>
        <dbReference type="ARBA" id="ARBA00023242"/>
    </source>
</evidence>
<dbReference type="PANTHER" id="PTHR11472">
    <property type="entry name" value="DNA REPAIR DEAD HELICASE RAD3/XP-D SUBFAMILY MEMBER"/>
    <property type="match status" value="1"/>
</dbReference>
<comment type="caution">
    <text evidence="22">The sequence shown here is derived from an EMBL/GenBank/DDBJ whole genome shotgun (WGS) entry which is preliminary data.</text>
</comment>
<keyword evidence="11" id="KW-0408">Iron</keyword>
<dbReference type="PROSITE" id="PS51193">
    <property type="entry name" value="HELICASE_ATP_BIND_2"/>
    <property type="match status" value="1"/>
</dbReference>
<feature type="domain" description="Helicase ATP-binding" evidence="21">
    <location>
        <begin position="7"/>
        <end position="296"/>
    </location>
</feature>
<evidence type="ECO:0000256" key="14">
    <source>
        <dbReference type="ARBA" id="ARBA00023204"/>
    </source>
</evidence>
<keyword evidence="8" id="KW-0378">Hydrolase</keyword>
<dbReference type="GO" id="GO:0005524">
    <property type="term" value="F:ATP binding"/>
    <property type="evidence" value="ECO:0007669"/>
    <property type="project" value="UniProtKB-KW"/>
</dbReference>
<dbReference type="GO" id="GO:0045951">
    <property type="term" value="P:positive regulation of mitotic recombination"/>
    <property type="evidence" value="ECO:0007669"/>
    <property type="project" value="TreeGrafter"/>
</dbReference>
<evidence type="ECO:0000256" key="15">
    <source>
        <dbReference type="ARBA" id="ARBA00023235"/>
    </source>
</evidence>
<dbReference type="GO" id="GO:0006366">
    <property type="term" value="P:transcription by RNA polymerase II"/>
    <property type="evidence" value="ECO:0007669"/>
    <property type="project" value="TreeGrafter"/>
</dbReference>
<dbReference type="AlphaFoldDB" id="A0AAW2YLZ7"/>
<accession>A0AAW2YLZ7</accession>
<dbReference type="GO" id="GO:0003684">
    <property type="term" value="F:damaged DNA binding"/>
    <property type="evidence" value="ECO:0007669"/>
    <property type="project" value="TreeGrafter"/>
</dbReference>
<evidence type="ECO:0000256" key="5">
    <source>
        <dbReference type="ARBA" id="ARBA00022723"/>
    </source>
</evidence>
<evidence type="ECO:0000256" key="13">
    <source>
        <dbReference type="ARBA" id="ARBA00023125"/>
    </source>
</evidence>
<evidence type="ECO:0000256" key="17">
    <source>
        <dbReference type="ARBA" id="ARBA00044969"/>
    </source>
</evidence>
<dbReference type="InterPro" id="IPR014013">
    <property type="entry name" value="Helic_SF1/SF2_ATP-bd_DinG/Rad3"/>
</dbReference>
<dbReference type="CDD" id="cd18788">
    <property type="entry name" value="SF2_C_XPD"/>
    <property type="match status" value="1"/>
</dbReference>
<dbReference type="PANTHER" id="PTHR11472:SF1">
    <property type="entry name" value="GENERAL TRANSCRIPTION AND DNA REPAIR FACTOR IIH HELICASE SUBUNIT XPD"/>
    <property type="match status" value="1"/>
</dbReference>
<sequence>MKIQIDDLIVYFPYEFIYKEQYEYMTELYRGIKSKGHCLLEMPCGTGKTVCLLSLITSYQYANPETAGKLVYCTRTVTEMEKVLAELKALIKYRKGVLEEDNAANNGTNLVAIGLSSRKNLCIHPTVSLEYEGSKVDSNCRNLTASWIRDQAQAFPNPKEAGIELCDYFEEFEKSGIQSILPDGVYTLLDLKAFGKQYGWCPYFLARRAVEYANIVVYNYSYMLDPKIAPLVGKALSKNSIVVFDEAHNIDNVCIEVLSVNINNHVIKSAQNNLKKLEEKINTMKRSNADRLKQEYNRLVTGLATPGVGQQNLVNTDLNNTVPVLPQDIMNEAVPGNIRKGEHFTSFLRRFIDFVRLRLNVDKVIQERPETFLSSLSSKTSIEQKTLQFCAERMNSLLNTLEVRDIHEFNAIKVITDFATLVGTYENGFTIIIEPHDERTPAIHEPVLQFSCMDASIAISKPVFERFDTVILTSGTLSPLDKYSKLLQFTPVVSRSLPMSLTRDCICPLVLTRGSDQVAVSTKYQMRGDPAVVRNYGSLLVELSKYVPDGIICFFTSYQYMEDIVTIWNQMNLLDQITQNKLIFIETPNTAETSIALTNYRKACDSGRGAVFLSIARGKVAEGVDFDGHYGRAVVMFGIPFVNTESKILKARLEYLKKNYSIQEGDFLTFDALRHASQCIGRVIRNKSDYGLMILADKRYNQPDKRNKLPEWIAKRITQTQLNLSTDTLIGLCRQYLKDMAQPWSAKQLLLSQADVEKLAQRNNKLKEQQRSEYEAALLNGSQAQIDPMDEDIRNAEEAMQEDAND</sequence>
<dbReference type="PROSITE" id="PS00690">
    <property type="entry name" value="DEAH_ATP_HELICASE"/>
    <property type="match status" value="1"/>
</dbReference>
<dbReference type="SMART" id="SM00488">
    <property type="entry name" value="DEXDc2"/>
    <property type="match status" value="1"/>
</dbReference>
<dbReference type="Proteomes" id="UP001431209">
    <property type="component" value="Unassembled WGS sequence"/>
</dbReference>
<protein>
    <recommendedName>
        <fullName evidence="17">DNA 5'-3' helicase</fullName>
        <ecNumber evidence="17">5.6.2.3</ecNumber>
    </recommendedName>
</protein>
<dbReference type="InterPro" id="IPR002464">
    <property type="entry name" value="DNA/RNA_helicase_DEAH_CS"/>
</dbReference>
<dbReference type="InterPro" id="IPR010614">
    <property type="entry name" value="RAD3-like_helicase_DEAD"/>
</dbReference>
<dbReference type="GO" id="GO:0016818">
    <property type="term" value="F:hydrolase activity, acting on acid anhydrides, in phosphorus-containing anhydrides"/>
    <property type="evidence" value="ECO:0007669"/>
    <property type="project" value="InterPro"/>
</dbReference>
<evidence type="ECO:0000259" key="21">
    <source>
        <dbReference type="PROSITE" id="PS51193"/>
    </source>
</evidence>
<name>A0AAW2YLZ7_9EUKA</name>
<dbReference type="InterPro" id="IPR006554">
    <property type="entry name" value="Helicase-like_DEXD_c2"/>
</dbReference>
<evidence type="ECO:0000256" key="8">
    <source>
        <dbReference type="ARBA" id="ARBA00022801"/>
    </source>
</evidence>
<gene>
    <name evidence="22" type="ORF">AKO1_010789</name>
</gene>
<comment type="catalytic activity">
    <reaction evidence="18">
        <text>ATP + H2O = ADP + phosphate + H(+)</text>
        <dbReference type="Rhea" id="RHEA:13065"/>
        <dbReference type="ChEBI" id="CHEBI:15377"/>
        <dbReference type="ChEBI" id="CHEBI:15378"/>
        <dbReference type="ChEBI" id="CHEBI:30616"/>
        <dbReference type="ChEBI" id="CHEBI:43474"/>
        <dbReference type="ChEBI" id="CHEBI:456216"/>
        <dbReference type="EC" id="5.6.2.3"/>
    </reaction>
</comment>
<dbReference type="InterPro" id="IPR027417">
    <property type="entry name" value="P-loop_NTPase"/>
</dbReference>
<keyword evidence="13" id="KW-0238">DNA-binding</keyword>
<comment type="cofactor">
    <cofactor evidence="1">
        <name>[4Fe-4S] cluster</name>
        <dbReference type="ChEBI" id="CHEBI:49883"/>
    </cofactor>
</comment>
<dbReference type="SMART" id="SM00487">
    <property type="entry name" value="DEXDc"/>
    <property type="match status" value="1"/>
</dbReference>
<dbReference type="GO" id="GO:0046872">
    <property type="term" value="F:metal ion binding"/>
    <property type="evidence" value="ECO:0007669"/>
    <property type="project" value="UniProtKB-KW"/>
</dbReference>
<evidence type="ECO:0000256" key="4">
    <source>
        <dbReference type="ARBA" id="ARBA00022485"/>
    </source>
</evidence>
<evidence type="ECO:0000256" key="7">
    <source>
        <dbReference type="ARBA" id="ARBA00022763"/>
    </source>
</evidence>
<keyword evidence="5" id="KW-0479">Metal-binding</keyword>
<dbReference type="EMBL" id="JAOPGA020000309">
    <property type="protein sequence ID" value="KAL0478090.1"/>
    <property type="molecule type" value="Genomic_DNA"/>
</dbReference>
<dbReference type="NCBIfam" id="TIGR00604">
    <property type="entry name" value="rad3"/>
    <property type="match status" value="1"/>
</dbReference>
<dbReference type="Pfam" id="PF06733">
    <property type="entry name" value="DEAD_2"/>
    <property type="match status" value="1"/>
</dbReference>
<evidence type="ECO:0000256" key="20">
    <source>
        <dbReference type="SAM" id="MobiDB-lite"/>
    </source>
</evidence>
<keyword evidence="19" id="KW-0175">Coiled coil</keyword>
<dbReference type="InterPro" id="IPR010643">
    <property type="entry name" value="HBB"/>
</dbReference>
<dbReference type="Pfam" id="PF06777">
    <property type="entry name" value="HBB"/>
    <property type="match status" value="1"/>
</dbReference>
<dbReference type="InterPro" id="IPR014001">
    <property type="entry name" value="Helicase_ATP-bd"/>
</dbReference>
<evidence type="ECO:0000256" key="1">
    <source>
        <dbReference type="ARBA" id="ARBA00001966"/>
    </source>
</evidence>
<evidence type="ECO:0000256" key="19">
    <source>
        <dbReference type="SAM" id="Coils"/>
    </source>
</evidence>
<dbReference type="GO" id="GO:0005634">
    <property type="term" value="C:nucleus"/>
    <property type="evidence" value="ECO:0007669"/>
    <property type="project" value="UniProtKB-SubCell"/>
</dbReference>
<dbReference type="Gene3D" id="3.40.50.300">
    <property type="entry name" value="P-loop containing nucleotide triphosphate hydrolases"/>
    <property type="match status" value="2"/>
</dbReference>
<dbReference type="PRINTS" id="PR00852">
    <property type="entry name" value="XRODRMPGMNTD"/>
</dbReference>
<keyword evidence="9" id="KW-0347">Helicase</keyword>
<dbReference type="InterPro" id="IPR006555">
    <property type="entry name" value="ATP-dep_Helicase_C"/>
</dbReference>
<evidence type="ECO:0000256" key="11">
    <source>
        <dbReference type="ARBA" id="ARBA00023004"/>
    </source>
</evidence>
<dbReference type="GO" id="GO:0043139">
    <property type="term" value="F:5'-3' DNA helicase activity"/>
    <property type="evidence" value="ECO:0007669"/>
    <property type="project" value="UniProtKB-EC"/>
</dbReference>
<dbReference type="SUPFAM" id="SSF52540">
    <property type="entry name" value="P-loop containing nucleoside triphosphate hydrolases"/>
    <property type="match status" value="1"/>
</dbReference>
<dbReference type="Pfam" id="PF13307">
    <property type="entry name" value="Helicase_C_2"/>
    <property type="match status" value="1"/>
</dbReference>
<keyword evidence="10" id="KW-0067">ATP-binding</keyword>
<keyword evidence="4" id="KW-0004">4Fe-4S</keyword>
<keyword evidence="7" id="KW-0227">DNA damage</keyword>
<reference evidence="22 23" key="1">
    <citation type="submission" date="2024-03" db="EMBL/GenBank/DDBJ databases">
        <title>The Acrasis kona genome and developmental transcriptomes reveal deep origins of eukaryotic multicellular pathways.</title>
        <authorList>
            <person name="Sheikh S."/>
            <person name="Fu C.-J."/>
            <person name="Brown M.W."/>
            <person name="Baldauf S.L."/>
        </authorList>
    </citation>
    <scope>NUCLEOTIDE SEQUENCE [LARGE SCALE GENOMIC DNA]</scope>
    <source>
        <strain evidence="22 23">ATCC MYA-3509</strain>
    </source>
</reference>
<comment type="subcellular location">
    <subcellularLocation>
        <location evidence="2">Nucleus</location>
    </subcellularLocation>
</comment>
<evidence type="ECO:0000256" key="2">
    <source>
        <dbReference type="ARBA" id="ARBA00004123"/>
    </source>
</evidence>
<organism evidence="22 23">
    <name type="scientific">Acrasis kona</name>
    <dbReference type="NCBI Taxonomy" id="1008807"/>
    <lineage>
        <taxon>Eukaryota</taxon>
        <taxon>Discoba</taxon>
        <taxon>Heterolobosea</taxon>
        <taxon>Tetramitia</taxon>
        <taxon>Eutetramitia</taxon>
        <taxon>Acrasidae</taxon>
        <taxon>Acrasis</taxon>
    </lineage>
</organism>
<keyword evidence="16" id="KW-0539">Nucleus</keyword>
<keyword evidence="12" id="KW-0411">Iron-sulfur</keyword>
<keyword evidence="14" id="KW-0234">DNA repair</keyword>
<evidence type="ECO:0000256" key="12">
    <source>
        <dbReference type="ARBA" id="ARBA00023014"/>
    </source>
</evidence>
<feature type="region of interest" description="Disordered" evidence="20">
    <location>
        <begin position="766"/>
        <end position="806"/>
    </location>
</feature>
<keyword evidence="6" id="KW-0547">Nucleotide-binding</keyword>
<evidence type="ECO:0000256" key="3">
    <source>
        <dbReference type="ARBA" id="ARBA00009146"/>
    </source>
</evidence>
<comment type="similarity">
    <text evidence="3">Belongs to the helicase family. RAD3/XPD subfamily.</text>
</comment>
<evidence type="ECO:0000256" key="10">
    <source>
        <dbReference type="ARBA" id="ARBA00022840"/>
    </source>
</evidence>
<evidence type="ECO:0000256" key="18">
    <source>
        <dbReference type="ARBA" id="ARBA00048954"/>
    </source>
</evidence>
<dbReference type="FunFam" id="3.40.50.300:FF:000128">
    <property type="entry name" value="Putative DNA repair helicase RAD3"/>
    <property type="match status" value="1"/>
</dbReference>
<dbReference type="InterPro" id="IPR001945">
    <property type="entry name" value="RAD3/XPD"/>
</dbReference>
<dbReference type="FunFam" id="3.40.50.300:FF:000135">
    <property type="entry name" value="DNA repair helicase RAD3, putative"/>
    <property type="match status" value="1"/>
</dbReference>
<keyword evidence="15" id="KW-0413">Isomerase</keyword>
<dbReference type="InterPro" id="IPR045028">
    <property type="entry name" value="DinG/Rad3-like"/>
</dbReference>
<dbReference type="EC" id="5.6.2.3" evidence="17"/>
<feature type="coiled-coil region" evidence="19">
    <location>
        <begin position="260"/>
        <end position="294"/>
    </location>
</feature>